<organism evidence="2 3">
    <name type="scientific">Thelonectria olida</name>
    <dbReference type="NCBI Taxonomy" id="1576542"/>
    <lineage>
        <taxon>Eukaryota</taxon>
        <taxon>Fungi</taxon>
        <taxon>Dikarya</taxon>
        <taxon>Ascomycota</taxon>
        <taxon>Pezizomycotina</taxon>
        <taxon>Sordariomycetes</taxon>
        <taxon>Hypocreomycetidae</taxon>
        <taxon>Hypocreales</taxon>
        <taxon>Nectriaceae</taxon>
        <taxon>Thelonectria</taxon>
    </lineage>
</organism>
<dbReference type="Proteomes" id="UP000777438">
    <property type="component" value="Unassembled WGS sequence"/>
</dbReference>
<dbReference type="AlphaFoldDB" id="A0A9P8VYP9"/>
<accession>A0A9P8VYP9</accession>
<comment type="caution">
    <text evidence="2">The sequence shown here is derived from an EMBL/GenBank/DDBJ whole genome shotgun (WGS) entry which is preliminary data.</text>
</comment>
<protein>
    <submittedName>
        <fullName evidence="2">ASST-domain-containing protein</fullName>
    </submittedName>
</protein>
<gene>
    <name evidence="2" type="ORF">B0T10DRAFT_463048</name>
</gene>
<dbReference type="OrthoDB" id="5427350at2759"/>
<reference evidence="2 3" key="1">
    <citation type="journal article" date="2021" name="Nat. Commun.">
        <title>Genetic determinants of endophytism in the Arabidopsis root mycobiome.</title>
        <authorList>
            <person name="Mesny F."/>
            <person name="Miyauchi S."/>
            <person name="Thiergart T."/>
            <person name="Pickel B."/>
            <person name="Atanasova L."/>
            <person name="Karlsson M."/>
            <person name="Huettel B."/>
            <person name="Barry K.W."/>
            <person name="Haridas S."/>
            <person name="Chen C."/>
            <person name="Bauer D."/>
            <person name="Andreopoulos W."/>
            <person name="Pangilinan J."/>
            <person name="LaButti K."/>
            <person name="Riley R."/>
            <person name="Lipzen A."/>
            <person name="Clum A."/>
            <person name="Drula E."/>
            <person name="Henrissat B."/>
            <person name="Kohler A."/>
            <person name="Grigoriev I.V."/>
            <person name="Martin F.M."/>
            <person name="Hacquard S."/>
        </authorList>
    </citation>
    <scope>NUCLEOTIDE SEQUENCE [LARGE SCALE GENOMIC DNA]</scope>
    <source>
        <strain evidence="2 3">MPI-CAGE-CH-0241</strain>
    </source>
</reference>
<feature type="chain" id="PRO_5040451879" evidence="1">
    <location>
        <begin position="25"/>
        <end position="548"/>
    </location>
</feature>
<keyword evidence="1" id="KW-0732">Signal</keyword>
<evidence type="ECO:0000313" key="2">
    <source>
        <dbReference type="EMBL" id="KAH6884165.1"/>
    </source>
</evidence>
<dbReference type="InterPro" id="IPR039535">
    <property type="entry name" value="ASST-like"/>
</dbReference>
<dbReference type="EMBL" id="JAGPYM010000021">
    <property type="protein sequence ID" value="KAH6884165.1"/>
    <property type="molecule type" value="Genomic_DNA"/>
</dbReference>
<name>A0A9P8VYP9_9HYPO</name>
<sequence>MAAYKTLCVAIAALFLTLLLIVGARERASPLVPAGPVVAELRESRPVGIYDTQTYNSGAFGNNPNRTFRSSSIVAPEFGINIWDAQHLAETSSPFLFLTMKEPDSPPSPFILNATDLTLVWADTSTHRDAAMNFRPQSHHGEKFLSFWEGTNAHGRGNGVCVLYDYSYQERHRITTQRLGVGADLHECKLTNDGTALITAYDLVDYNLTMVGGKEYDKLLECYFQEIDLETGELLFSWAASDWFSPRDSHEAYRPNYDFFHLNSVQKVDNISHMPFMVANLGTPGEPLWILNGKRNQFHDISGGNALSFSWQHHARFRNDEGTIITIFDNHHTSNSPGKTGCKRFCSRGMAVHLDFESMTVELAAEYVHPQSVQSGSMGSFQALDAEGVVDGNFVAGWGSNPGVTEYTQDGKCVMDIQFGAYYPGYKFGSTVSSYRAYKGNWIGLPTTNPAISTNWTSYEVYVSWNGATEVRSWAVYVGDEASNHIVTVRHRETVAKDGFETTIRVPHYSWVEVQGLDANGQVLGSTGIWDYELNIEVDVTEMELGTG</sequence>
<dbReference type="InterPro" id="IPR053143">
    <property type="entry name" value="Arylsulfate_ST"/>
</dbReference>
<evidence type="ECO:0000256" key="1">
    <source>
        <dbReference type="SAM" id="SignalP"/>
    </source>
</evidence>
<proteinExistence type="predicted"/>
<dbReference type="Pfam" id="PF14269">
    <property type="entry name" value="Arylsulfotran_2"/>
    <property type="match status" value="1"/>
</dbReference>
<dbReference type="PANTHER" id="PTHR35340:SF5">
    <property type="entry name" value="ASST-DOMAIN-CONTAINING PROTEIN"/>
    <property type="match status" value="1"/>
</dbReference>
<feature type="signal peptide" evidence="1">
    <location>
        <begin position="1"/>
        <end position="24"/>
    </location>
</feature>
<evidence type="ECO:0000313" key="3">
    <source>
        <dbReference type="Proteomes" id="UP000777438"/>
    </source>
</evidence>
<keyword evidence="3" id="KW-1185">Reference proteome</keyword>
<dbReference type="PANTHER" id="PTHR35340">
    <property type="entry name" value="PQQ ENZYME REPEAT PROTEIN-RELATED"/>
    <property type="match status" value="1"/>
</dbReference>